<reference evidence="1 2" key="1">
    <citation type="journal article" date="2012" name="J. Bacteriol.">
        <title>Draft Genome Sequence of Agrobacterium albertimagni Strain AOL15.</title>
        <authorList>
            <person name="Trimble W.L."/>
            <person name="Phung le T."/>
            <person name="Meyer F."/>
            <person name="Gilbert J.A."/>
            <person name="Silver S."/>
        </authorList>
    </citation>
    <scope>NUCLEOTIDE SEQUENCE [LARGE SCALE GENOMIC DNA]</scope>
    <source>
        <strain evidence="1 2">AOL15</strain>
    </source>
</reference>
<organism evidence="1 2">
    <name type="scientific">Agrobacterium albertimagni AOL15</name>
    <dbReference type="NCBI Taxonomy" id="1156935"/>
    <lineage>
        <taxon>Bacteria</taxon>
        <taxon>Pseudomonadati</taxon>
        <taxon>Pseudomonadota</taxon>
        <taxon>Alphaproteobacteria</taxon>
        <taxon>Hyphomicrobiales</taxon>
        <taxon>Rhizobiaceae</taxon>
        <taxon>Rhizobium/Agrobacterium group</taxon>
        <taxon>Agrobacterium</taxon>
    </lineage>
</organism>
<gene>
    <name evidence="1" type="ORF">QWE_06028</name>
</gene>
<dbReference type="EMBL" id="ALJF01000004">
    <property type="protein sequence ID" value="EKF60601.1"/>
    <property type="molecule type" value="Genomic_DNA"/>
</dbReference>
<dbReference type="Proteomes" id="UP000007123">
    <property type="component" value="Unassembled WGS sequence"/>
</dbReference>
<name>K2QHK3_9HYPH</name>
<accession>K2QHK3</accession>
<dbReference type="AlphaFoldDB" id="K2QHK3"/>
<dbReference type="PATRIC" id="fig|1156935.5.peg.1214"/>
<sequence>MMMNEGPDQYFEQQDMAIKLMLLENKSDELTDILVEALQDALKLLEEELATVH</sequence>
<protein>
    <submittedName>
        <fullName evidence="1">Uncharacterized protein</fullName>
    </submittedName>
</protein>
<evidence type="ECO:0000313" key="2">
    <source>
        <dbReference type="Proteomes" id="UP000007123"/>
    </source>
</evidence>
<proteinExistence type="predicted"/>
<evidence type="ECO:0000313" key="1">
    <source>
        <dbReference type="EMBL" id="EKF60601.1"/>
    </source>
</evidence>
<keyword evidence="2" id="KW-1185">Reference proteome</keyword>
<comment type="caution">
    <text evidence="1">The sequence shown here is derived from an EMBL/GenBank/DDBJ whole genome shotgun (WGS) entry which is preliminary data.</text>
</comment>